<evidence type="ECO:0000259" key="1">
    <source>
        <dbReference type="Pfam" id="PF16976"/>
    </source>
</evidence>
<proteinExistence type="predicted"/>
<organism evidence="2">
    <name type="scientific">freshwater metagenome</name>
    <dbReference type="NCBI Taxonomy" id="449393"/>
    <lineage>
        <taxon>unclassified sequences</taxon>
        <taxon>metagenomes</taxon>
        <taxon>ecological metagenomes</taxon>
    </lineage>
</organism>
<dbReference type="Pfam" id="PF16976">
    <property type="entry name" value="RcpC"/>
    <property type="match status" value="1"/>
</dbReference>
<protein>
    <submittedName>
        <fullName evidence="2">Unannotated protein</fullName>
    </submittedName>
</protein>
<name>A0A6J7XPH4_9ZZZZ</name>
<dbReference type="InterPro" id="IPR031571">
    <property type="entry name" value="RcpC_dom"/>
</dbReference>
<accession>A0A6J7XPH4</accession>
<gene>
    <name evidence="2" type="ORF">UFOPK3554_00213</name>
</gene>
<dbReference type="AlphaFoldDB" id="A0A6J7XPH4"/>
<feature type="domain" description="Flp pilus assembly protein RcpC/CpaB" evidence="1">
    <location>
        <begin position="4"/>
        <end position="66"/>
    </location>
</feature>
<reference evidence="2" key="1">
    <citation type="submission" date="2020-05" db="EMBL/GenBank/DDBJ databases">
        <authorList>
            <person name="Chiriac C."/>
            <person name="Salcher M."/>
            <person name="Ghai R."/>
            <person name="Kavagutti S V."/>
        </authorList>
    </citation>
    <scope>NUCLEOTIDE SEQUENCE</scope>
</reference>
<dbReference type="EMBL" id="CAFBSG010000002">
    <property type="protein sequence ID" value="CAB5239314.1"/>
    <property type="molecule type" value="Genomic_DNA"/>
</dbReference>
<sequence length="89" mass="9354">MTDRRTVVLLEDIEVLAVGARIARSTETLPVTGESTESNFVTVAVSDRQAEKLIQASQTGTIQAGLLADSTLVTKSSGVTDKNIYSGGN</sequence>
<evidence type="ECO:0000313" key="2">
    <source>
        <dbReference type="EMBL" id="CAB5239314.1"/>
    </source>
</evidence>